<gene>
    <name evidence="1" type="ORF">DDW44_12510</name>
</gene>
<name>A0A2S1SSY5_9ACTN</name>
<dbReference type="Proteomes" id="UP000244900">
    <property type="component" value="Chromosome"/>
</dbReference>
<proteinExistence type="predicted"/>
<organism evidence="1 2">
    <name type="scientific">Streptomyces tirandamycinicus</name>
    <dbReference type="NCBI Taxonomy" id="2174846"/>
    <lineage>
        <taxon>Bacteria</taxon>
        <taxon>Bacillati</taxon>
        <taxon>Actinomycetota</taxon>
        <taxon>Actinomycetes</taxon>
        <taxon>Kitasatosporales</taxon>
        <taxon>Streptomycetaceae</taxon>
        <taxon>Streptomyces</taxon>
    </lineage>
</organism>
<accession>A0A2S1SSY5</accession>
<reference evidence="1 2" key="1">
    <citation type="submission" date="2018-05" db="EMBL/GenBank/DDBJ databases">
        <title>Complete genome sequence of sponge-derived Streptomyces sp. HNM0039.</title>
        <authorList>
            <person name="Huang X."/>
            <person name="Zhou S."/>
        </authorList>
    </citation>
    <scope>NUCLEOTIDE SEQUENCE [LARGE SCALE GENOMIC DNA]</scope>
    <source>
        <strain evidence="1 2">HNM0039</strain>
    </source>
</reference>
<dbReference type="AlphaFoldDB" id="A0A2S1SSY5"/>
<evidence type="ECO:0000313" key="1">
    <source>
        <dbReference type="EMBL" id="AWI29519.1"/>
    </source>
</evidence>
<protein>
    <submittedName>
        <fullName evidence="1">Uncharacterized protein</fullName>
    </submittedName>
</protein>
<dbReference type="EMBL" id="CP029188">
    <property type="protein sequence ID" value="AWI29519.1"/>
    <property type="molecule type" value="Genomic_DNA"/>
</dbReference>
<dbReference type="KEGG" id="stir:DDW44_12510"/>
<evidence type="ECO:0000313" key="2">
    <source>
        <dbReference type="Proteomes" id="UP000244900"/>
    </source>
</evidence>
<sequence length="89" mass="10360">MMPESPDLEPVMREIFHEVARAEPLGLEPTGLICWVFAQAARRRGVYLSYGDITRWVAVNGFPRKHYRNPRGHWFTGIALRDDFNTEEN</sequence>
<keyword evidence="2" id="KW-1185">Reference proteome</keyword>